<gene>
    <name evidence="2" type="ORF">GCM10022393_13180</name>
</gene>
<reference evidence="3" key="1">
    <citation type="journal article" date="2019" name="Int. J. Syst. Evol. Microbiol.">
        <title>The Global Catalogue of Microorganisms (GCM) 10K type strain sequencing project: providing services to taxonomists for standard genome sequencing and annotation.</title>
        <authorList>
            <consortium name="The Broad Institute Genomics Platform"/>
            <consortium name="The Broad Institute Genome Sequencing Center for Infectious Disease"/>
            <person name="Wu L."/>
            <person name="Ma J."/>
        </authorList>
    </citation>
    <scope>NUCLEOTIDE SEQUENCE [LARGE SCALE GENOMIC DNA]</scope>
    <source>
        <strain evidence="3">JCM 17106</strain>
    </source>
</reference>
<organism evidence="2 3">
    <name type="scientific">Aquimarina addita</name>
    <dbReference type="NCBI Taxonomy" id="870485"/>
    <lineage>
        <taxon>Bacteria</taxon>
        <taxon>Pseudomonadati</taxon>
        <taxon>Bacteroidota</taxon>
        <taxon>Flavobacteriia</taxon>
        <taxon>Flavobacteriales</taxon>
        <taxon>Flavobacteriaceae</taxon>
        <taxon>Aquimarina</taxon>
    </lineage>
</organism>
<dbReference type="SMART" id="SM01324">
    <property type="entry name" value="YARHG"/>
    <property type="match status" value="1"/>
</dbReference>
<name>A0ABP7XEZ9_9FLAO</name>
<accession>A0ABP7XEZ9</accession>
<dbReference type="InterPro" id="IPR025582">
    <property type="entry name" value="YARHG_dom"/>
</dbReference>
<dbReference type="InterPro" id="IPR038434">
    <property type="entry name" value="YARHG_sf"/>
</dbReference>
<keyword evidence="3" id="KW-1185">Reference proteome</keyword>
<comment type="caution">
    <text evidence="2">The sequence shown here is derived from an EMBL/GenBank/DDBJ whole genome shotgun (WGS) entry which is preliminary data.</text>
</comment>
<dbReference type="EMBL" id="BAABCW010000004">
    <property type="protein sequence ID" value="GAA4113939.1"/>
    <property type="molecule type" value="Genomic_DNA"/>
</dbReference>
<evidence type="ECO:0000313" key="2">
    <source>
        <dbReference type="EMBL" id="GAA4113939.1"/>
    </source>
</evidence>
<dbReference type="Pfam" id="PF13308">
    <property type="entry name" value="YARHG"/>
    <property type="match status" value="1"/>
</dbReference>
<dbReference type="Gene3D" id="1.20.58.1690">
    <property type="match status" value="1"/>
</dbReference>
<feature type="domain" description="YARHG" evidence="1">
    <location>
        <begin position="28"/>
        <end position="110"/>
    </location>
</feature>
<dbReference type="RefSeq" id="WP_344925806.1">
    <property type="nucleotide sequence ID" value="NZ_BAABCW010000004.1"/>
</dbReference>
<dbReference type="Proteomes" id="UP001500459">
    <property type="component" value="Unassembled WGS sequence"/>
</dbReference>
<evidence type="ECO:0000313" key="3">
    <source>
        <dbReference type="Proteomes" id="UP001500459"/>
    </source>
</evidence>
<dbReference type="PROSITE" id="PS51257">
    <property type="entry name" value="PROKAR_LIPOPROTEIN"/>
    <property type="match status" value="1"/>
</dbReference>
<evidence type="ECO:0000259" key="1">
    <source>
        <dbReference type="SMART" id="SM01324"/>
    </source>
</evidence>
<protein>
    <recommendedName>
        <fullName evidence="1">YARHG domain-containing protein</fullName>
    </recommendedName>
</protein>
<proteinExistence type="predicted"/>
<sequence length="328" mass="38310">MDKSIYTILSILFFAVSCNTKKENQKLENTIKSNTDLSIVFTASELKSKSLEELRLIRNEIYARKGYVFKSEVLQNHFENKEWYVPKEKEKITLSENEKHNVDLIKQIEAEKKKEFTLTKPSNEDSSKYSDTIVVNYKDNKKILDILTLFPETNMGSWDWSQKERIDLVNEIKKNNFFIDIDPIFLNIKYVEPNTIGLSVIDGFWTLSVYDIDLNTKLVITNNIVGDGNSFTAYKLKNQKLKILNLDTIFGDYFNSLLKNNSEGCASLLNENEITFDYDFSHPEFIKISSWYLHKIETDCFKGNTIILKLNKSKSLFETKEVLWEENK</sequence>